<evidence type="ECO:0000256" key="1">
    <source>
        <dbReference type="ARBA" id="ARBA00000185"/>
    </source>
</evidence>
<dbReference type="Gene3D" id="3.40.50.720">
    <property type="entry name" value="NAD(P)-binding Rossmann-like Domain"/>
    <property type="match status" value="1"/>
</dbReference>
<evidence type="ECO:0000256" key="42">
    <source>
        <dbReference type="ARBA" id="ARBA00049260"/>
    </source>
</evidence>
<dbReference type="NCBIfam" id="TIGR00017">
    <property type="entry name" value="cmk"/>
    <property type="match status" value="1"/>
</dbReference>
<dbReference type="Gene3D" id="2.40.50.140">
    <property type="entry name" value="Nucleic acid-binding proteins"/>
    <property type="match status" value="5"/>
</dbReference>
<keyword evidence="17" id="KW-0808">Transferase</keyword>
<dbReference type="InterPro" id="IPR003136">
    <property type="entry name" value="Cytidylate_kin"/>
</dbReference>
<keyword evidence="22" id="KW-0067">ATP-binding</keyword>
<dbReference type="InterPro" id="IPR013760">
    <property type="entry name" value="Topo_IIA-like_dom_sf"/>
</dbReference>
<dbReference type="NCBIfam" id="NF004043">
    <property type="entry name" value="PRK05560.1"/>
    <property type="match status" value="1"/>
</dbReference>
<evidence type="ECO:0000256" key="37">
    <source>
        <dbReference type="ARBA" id="ARBA00035517"/>
    </source>
</evidence>
<dbReference type="InterPro" id="IPR006691">
    <property type="entry name" value="GyrA/parC_rep"/>
</dbReference>
<dbReference type="Gene3D" id="3.40.50.300">
    <property type="entry name" value="P-loop containing nucleotide triphosphate hydrolases"/>
    <property type="match status" value="1"/>
</dbReference>
<proteinExistence type="inferred from homology"/>
<dbReference type="Proteomes" id="UP000649617">
    <property type="component" value="Unassembled WGS sequence"/>
</dbReference>
<dbReference type="InterPro" id="IPR027417">
    <property type="entry name" value="P-loop_NTPase"/>
</dbReference>
<dbReference type="PANTHER" id="PTHR43493">
    <property type="entry name" value="DNA GYRASE/TOPOISOMERASE SUBUNIT A"/>
    <property type="match status" value="1"/>
</dbReference>
<evidence type="ECO:0000256" key="9">
    <source>
        <dbReference type="ARBA" id="ARBA00012895"/>
    </source>
</evidence>
<dbReference type="FunFam" id="3.90.199.10:FF:000001">
    <property type="entry name" value="DNA gyrase subunit A"/>
    <property type="match status" value="1"/>
</dbReference>
<dbReference type="InterPro" id="IPR018528">
    <property type="entry name" value="Preph_deHydtase_CS"/>
</dbReference>
<comment type="pathway">
    <text evidence="3">Amino-acid biosynthesis; L-tyrosine biosynthesis; (4-hydroxyphenyl)pyruvate from prephenate (NAD(+) route): step 1/1.</text>
</comment>
<comment type="catalytic activity">
    <reaction evidence="38">
        <text>dCMP + ATP = dCDP + ADP</text>
        <dbReference type="Rhea" id="RHEA:25094"/>
        <dbReference type="ChEBI" id="CHEBI:30616"/>
        <dbReference type="ChEBI" id="CHEBI:57566"/>
        <dbReference type="ChEBI" id="CHEBI:58593"/>
        <dbReference type="ChEBI" id="CHEBI:456216"/>
        <dbReference type="EC" id="2.7.4.25"/>
    </reaction>
</comment>
<dbReference type="GO" id="GO:0006564">
    <property type="term" value="P:L-serine biosynthetic process"/>
    <property type="evidence" value="ECO:0007669"/>
    <property type="project" value="UniProtKB-KW"/>
</dbReference>
<dbReference type="InterPro" id="IPR015422">
    <property type="entry name" value="PyrdxlP-dep_Trfase_small"/>
</dbReference>
<dbReference type="GO" id="GO:0005840">
    <property type="term" value="C:ribosome"/>
    <property type="evidence" value="ECO:0007669"/>
    <property type="project" value="UniProtKB-KW"/>
</dbReference>
<keyword evidence="20" id="KW-0547">Nucleotide-binding</keyword>
<dbReference type="HAMAP" id="MF_00160">
    <property type="entry name" value="SerC_aminotrans_5"/>
    <property type="match status" value="1"/>
</dbReference>
<dbReference type="PROSITE" id="PS50126">
    <property type="entry name" value="S1"/>
    <property type="match status" value="5"/>
</dbReference>
<dbReference type="PROSITE" id="PS00858">
    <property type="entry name" value="PREPHENATE_DEHYDR_2"/>
    <property type="match status" value="1"/>
</dbReference>
<feature type="transmembrane region" description="Helical" evidence="45">
    <location>
        <begin position="2748"/>
        <end position="2772"/>
    </location>
</feature>
<evidence type="ECO:0000256" key="16">
    <source>
        <dbReference type="ARBA" id="ARBA00022605"/>
    </source>
</evidence>
<evidence type="ECO:0000256" key="14">
    <source>
        <dbReference type="ARBA" id="ARBA00022498"/>
    </source>
</evidence>
<dbReference type="InterPro" id="IPR035104">
    <property type="entry name" value="Ribosomal_protein_S1-like"/>
</dbReference>
<dbReference type="FunFam" id="2.40.50.140:FF:000017">
    <property type="entry name" value="30S ribosomal protein S1"/>
    <property type="match status" value="1"/>
</dbReference>
<dbReference type="GO" id="GO:0003735">
    <property type="term" value="F:structural constituent of ribosome"/>
    <property type="evidence" value="ECO:0007669"/>
    <property type="project" value="InterPro"/>
</dbReference>
<comment type="pathway">
    <text evidence="4">Amino-acid biosynthesis; L-serine biosynthesis; L-serine from 3-phospho-D-glycerate: step 2/3.</text>
</comment>
<dbReference type="OrthoDB" id="734at2759"/>
<evidence type="ECO:0000256" key="43">
    <source>
        <dbReference type="PROSITE-ProRule" id="PRU01384"/>
    </source>
</evidence>
<dbReference type="Pfam" id="PF00800">
    <property type="entry name" value="PDT"/>
    <property type="match status" value="1"/>
</dbReference>
<keyword evidence="30 43" id="KW-0238">DNA-binding</keyword>
<dbReference type="InterPro" id="IPR001086">
    <property type="entry name" value="Preph_deHydtase"/>
</dbReference>
<dbReference type="FunFam" id="2.40.50.140:FF:000016">
    <property type="entry name" value="30S ribosomal protein S1"/>
    <property type="match status" value="1"/>
</dbReference>
<keyword evidence="14" id="KW-0827">Tyrosine biosynthesis</keyword>
<comment type="cofactor">
    <cofactor evidence="2">
        <name>pyridoxal 5'-phosphate</name>
        <dbReference type="ChEBI" id="CHEBI:597326"/>
    </cofactor>
</comment>
<dbReference type="GO" id="GO:0005737">
    <property type="term" value="C:cytoplasm"/>
    <property type="evidence" value="ECO:0007669"/>
    <property type="project" value="TreeGrafter"/>
</dbReference>
<dbReference type="CDD" id="cd00611">
    <property type="entry name" value="PSAT_like"/>
    <property type="match status" value="1"/>
</dbReference>
<dbReference type="CDD" id="cd00187">
    <property type="entry name" value="TOP4c"/>
    <property type="match status" value="1"/>
</dbReference>
<evidence type="ECO:0000256" key="30">
    <source>
        <dbReference type="ARBA" id="ARBA00023125"/>
    </source>
</evidence>
<dbReference type="InterPro" id="IPR000192">
    <property type="entry name" value="Aminotrans_V_dom"/>
</dbReference>
<dbReference type="UniPathway" id="UPA00122">
    <property type="reaction ID" value="UER00961"/>
</dbReference>
<dbReference type="NCBIfam" id="NF004954">
    <property type="entry name" value="PRK06299.1-4"/>
    <property type="match status" value="1"/>
</dbReference>
<dbReference type="Pfam" id="PF12836">
    <property type="entry name" value="HHH_3"/>
    <property type="match status" value="1"/>
</dbReference>
<evidence type="ECO:0000259" key="49">
    <source>
        <dbReference type="PROSITE" id="PS51671"/>
    </source>
</evidence>
<dbReference type="PROSITE" id="PS52040">
    <property type="entry name" value="TOPO_IIA"/>
    <property type="match status" value="1"/>
</dbReference>
<comment type="similarity">
    <text evidence="5">Belongs to the class-V pyridoxal-phosphate-dependent aminotransferase family. SerC subfamily.</text>
</comment>
<dbReference type="InterPro" id="IPR004509">
    <property type="entry name" value="Competence_ComEA_HhH"/>
</dbReference>
<dbReference type="SUPFAM" id="SSF101904">
    <property type="entry name" value="GyrA/ParC C-terminal domain-like"/>
    <property type="match status" value="1"/>
</dbReference>
<dbReference type="FunFam" id="2.40.50.140:FF:000011">
    <property type="entry name" value="30S ribosomal protein S1"/>
    <property type="match status" value="1"/>
</dbReference>
<dbReference type="Pfam" id="PF02224">
    <property type="entry name" value="Cytidylate_kin"/>
    <property type="match status" value="1"/>
</dbReference>
<dbReference type="SUPFAM" id="SSF53850">
    <property type="entry name" value="Periplasmic binding protein-like II"/>
    <property type="match status" value="1"/>
</dbReference>
<dbReference type="SUPFAM" id="SSF48452">
    <property type="entry name" value="TPR-like"/>
    <property type="match status" value="1"/>
</dbReference>
<dbReference type="InterPro" id="IPR008927">
    <property type="entry name" value="6-PGluconate_DH-like_C_sf"/>
</dbReference>
<dbReference type="InterPro" id="IPR050220">
    <property type="entry name" value="Type_II_DNA_Topoisomerases"/>
</dbReference>
<dbReference type="InterPro" id="IPR004839">
    <property type="entry name" value="Aminotransferase_I/II_large"/>
</dbReference>
<dbReference type="CDD" id="cd13630">
    <property type="entry name" value="PBP2_PDT_1"/>
    <property type="match status" value="1"/>
</dbReference>
<evidence type="ECO:0000259" key="50">
    <source>
        <dbReference type="PROSITE" id="PS52040"/>
    </source>
</evidence>
<dbReference type="SUPFAM" id="SSF56719">
    <property type="entry name" value="Type II DNA topoisomerase"/>
    <property type="match status" value="1"/>
</dbReference>
<accession>A0A812IKU5</accession>
<evidence type="ECO:0000256" key="36">
    <source>
        <dbReference type="ARBA" id="ARBA00035293"/>
    </source>
</evidence>
<comment type="caution">
    <text evidence="51">The sequence shown here is derived from an EMBL/GenBank/DDBJ whole genome shotgun (WGS) entry which is preliminary data.</text>
</comment>
<evidence type="ECO:0000256" key="19">
    <source>
        <dbReference type="ARBA" id="ARBA00022737"/>
    </source>
</evidence>
<feature type="domain" description="S1 motif" evidence="46">
    <location>
        <begin position="2455"/>
        <end position="2525"/>
    </location>
</feature>
<dbReference type="InterPro" id="IPR010994">
    <property type="entry name" value="RuvA_2-like"/>
</dbReference>
<dbReference type="InterPro" id="IPR013757">
    <property type="entry name" value="Topo_IIA_A_a_sf"/>
</dbReference>
<dbReference type="GO" id="GO:0009094">
    <property type="term" value="P:L-phenylalanine biosynthetic process"/>
    <property type="evidence" value="ECO:0007669"/>
    <property type="project" value="InterPro"/>
</dbReference>
<dbReference type="EC" id="5.6.2.2" evidence="9"/>
<dbReference type="EC" id="2.6.1.52" evidence="11"/>
<feature type="domain" description="Prephenate/arogenate dehydrogenase" evidence="48">
    <location>
        <begin position="1728"/>
        <end position="2010"/>
    </location>
</feature>
<dbReference type="InterPro" id="IPR002912">
    <property type="entry name" value="ACT_dom"/>
</dbReference>
<evidence type="ECO:0000259" key="46">
    <source>
        <dbReference type="PROSITE" id="PS50126"/>
    </source>
</evidence>
<evidence type="ECO:0000256" key="17">
    <source>
        <dbReference type="ARBA" id="ARBA00022679"/>
    </source>
</evidence>
<dbReference type="CDD" id="cd05688">
    <property type="entry name" value="S1_RPS1_repeat_ec3"/>
    <property type="match status" value="1"/>
</dbReference>
<evidence type="ECO:0000256" key="5">
    <source>
        <dbReference type="ARBA" id="ARBA00006904"/>
    </source>
</evidence>
<dbReference type="NCBIfam" id="TIGR00717">
    <property type="entry name" value="rpsA"/>
    <property type="match status" value="1"/>
</dbReference>
<comment type="similarity">
    <text evidence="6">Belongs to the type II topoisomerase GyrA/ParC subunit family.</text>
</comment>
<evidence type="ECO:0000256" key="8">
    <source>
        <dbReference type="ARBA" id="ARBA00012068"/>
    </source>
</evidence>
<evidence type="ECO:0000256" key="32">
    <source>
        <dbReference type="ARBA" id="ARBA00023141"/>
    </source>
</evidence>
<dbReference type="Gene3D" id="1.10.268.10">
    <property type="entry name" value="Topoisomerase, domain 3"/>
    <property type="match status" value="1"/>
</dbReference>
<dbReference type="InterPro" id="IPR010445">
    <property type="entry name" value="LapA_dom"/>
</dbReference>
<dbReference type="SMART" id="SM00316">
    <property type="entry name" value="S1"/>
    <property type="match status" value="5"/>
</dbReference>
<dbReference type="SUPFAM" id="SSF55021">
    <property type="entry name" value="ACT-like"/>
    <property type="match status" value="1"/>
</dbReference>
<evidence type="ECO:0000313" key="52">
    <source>
        <dbReference type="Proteomes" id="UP000649617"/>
    </source>
</evidence>
<evidence type="ECO:0000256" key="41">
    <source>
        <dbReference type="ARBA" id="ARBA00049007"/>
    </source>
</evidence>
<evidence type="ECO:0000256" key="27">
    <source>
        <dbReference type="ARBA" id="ARBA00023002"/>
    </source>
</evidence>
<keyword evidence="27" id="KW-0560">Oxidoreductase</keyword>
<keyword evidence="16" id="KW-0028">Amino-acid biosynthesis</keyword>
<dbReference type="Gene3D" id="3.40.190.10">
    <property type="entry name" value="Periplasmic binding protein-like II"/>
    <property type="match status" value="2"/>
</dbReference>
<dbReference type="Gene3D" id="1.25.40.10">
    <property type="entry name" value="Tetratricopeptide repeat domain"/>
    <property type="match status" value="1"/>
</dbReference>
<keyword evidence="15" id="KW-0032">Aminotransferase</keyword>
<dbReference type="GO" id="GO:0009330">
    <property type="term" value="C:DNA topoisomerase type II (double strand cut, ATP-hydrolyzing) complex"/>
    <property type="evidence" value="ECO:0007669"/>
    <property type="project" value="TreeGrafter"/>
</dbReference>
<dbReference type="Pfam" id="PF06305">
    <property type="entry name" value="LapA_dom"/>
    <property type="match status" value="1"/>
</dbReference>
<dbReference type="FunFam" id="3.30.1360.40:FF:000002">
    <property type="entry name" value="DNA gyrase subunit A"/>
    <property type="match status" value="1"/>
</dbReference>
<evidence type="ECO:0000256" key="11">
    <source>
        <dbReference type="ARBA" id="ARBA00013030"/>
    </source>
</evidence>
<comment type="catalytic activity">
    <reaction evidence="42">
        <text>prephenate + NAD(+) = 3-(4-hydroxyphenyl)pyruvate + CO2 + NADH</text>
        <dbReference type="Rhea" id="RHEA:13869"/>
        <dbReference type="ChEBI" id="CHEBI:16526"/>
        <dbReference type="ChEBI" id="CHEBI:29934"/>
        <dbReference type="ChEBI" id="CHEBI:36242"/>
        <dbReference type="ChEBI" id="CHEBI:57540"/>
        <dbReference type="ChEBI" id="CHEBI:57945"/>
        <dbReference type="EC" id="1.3.1.12"/>
    </reaction>
</comment>
<evidence type="ECO:0000256" key="7">
    <source>
        <dbReference type="ARBA" id="ARBA00009427"/>
    </source>
</evidence>
<dbReference type="SMART" id="SM00434">
    <property type="entry name" value="TOP4c"/>
    <property type="match status" value="1"/>
</dbReference>
<dbReference type="PANTHER" id="PTHR43493:SF5">
    <property type="entry name" value="DNA GYRASE SUBUNIT A, CHLOROPLASTIC_MITOCHONDRIAL"/>
    <property type="match status" value="1"/>
</dbReference>
<keyword evidence="34" id="KW-0687">Ribonucleoprotein</keyword>
<dbReference type="GO" id="GO:0005694">
    <property type="term" value="C:chromosome"/>
    <property type="evidence" value="ECO:0007669"/>
    <property type="project" value="InterPro"/>
</dbReference>
<feature type="domain" description="ACT" evidence="49">
    <location>
        <begin position="1381"/>
        <end position="1459"/>
    </location>
</feature>
<dbReference type="Gene3D" id="3.90.199.10">
    <property type="entry name" value="Topoisomerase II, domain 5"/>
    <property type="match status" value="1"/>
</dbReference>
<evidence type="ECO:0000256" key="44">
    <source>
        <dbReference type="SAM" id="Coils"/>
    </source>
</evidence>
<dbReference type="GO" id="GO:0008977">
    <property type="term" value="F:prephenate dehydrogenase (NAD+) activity"/>
    <property type="evidence" value="ECO:0007669"/>
    <property type="project" value="UniProtKB-EC"/>
</dbReference>
<evidence type="ECO:0000259" key="47">
    <source>
        <dbReference type="PROSITE" id="PS51171"/>
    </source>
</evidence>
<comment type="catalytic activity">
    <reaction evidence="1 43">
        <text>ATP-dependent breakage, passage and rejoining of double-stranded DNA.</text>
        <dbReference type="EC" id="5.6.2.2"/>
    </reaction>
</comment>
<dbReference type="GO" id="GO:0006571">
    <property type="term" value="P:tyrosine biosynthetic process"/>
    <property type="evidence" value="ECO:0007669"/>
    <property type="project" value="UniProtKB-UniPathway"/>
</dbReference>
<evidence type="ECO:0000256" key="28">
    <source>
        <dbReference type="ARBA" id="ARBA00023027"/>
    </source>
</evidence>
<dbReference type="PROSITE" id="PS51171">
    <property type="entry name" value="PREPHENATE_DEHYDR_3"/>
    <property type="match status" value="1"/>
</dbReference>
<dbReference type="CDD" id="cd00609">
    <property type="entry name" value="AAT_like"/>
    <property type="match status" value="1"/>
</dbReference>
<keyword evidence="32" id="KW-0057">Aromatic amino acid biosynthesis</keyword>
<dbReference type="GO" id="GO:1990904">
    <property type="term" value="C:ribonucleoprotein complex"/>
    <property type="evidence" value="ECO:0007669"/>
    <property type="project" value="UniProtKB-KW"/>
</dbReference>
<dbReference type="CDD" id="cd04465">
    <property type="entry name" value="S1_RPS1_repeat_ec2_hs2"/>
    <property type="match status" value="1"/>
</dbReference>
<dbReference type="Pfam" id="PF02153">
    <property type="entry name" value="PDH_N"/>
    <property type="match status" value="1"/>
</dbReference>
<keyword evidence="24" id="KW-0663">Pyridoxal phosphate</keyword>
<dbReference type="NCBIfam" id="NF004044">
    <property type="entry name" value="PRK05561.1"/>
    <property type="match status" value="1"/>
</dbReference>
<dbReference type="FunFam" id="3.40.640.10:FF:000010">
    <property type="entry name" value="Phosphoserine aminotransferase"/>
    <property type="match status" value="1"/>
</dbReference>
<dbReference type="NCBIfam" id="TIGR01364">
    <property type="entry name" value="serC_1"/>
    <property type="match status" value="1"/>
</dbReference>
<dbReference type="PROSITE" id="PS00857">
    <property type="entry name" value="PREPHENATE_DEHYDR_1"/>
    <property type="match status" value="1"/>
</dbReference>
<dbReference type="SUPFAM" id="SSF50249">
    <property type="entry name" value="Nucleic acid-binding proteins"/>
    <property type="match status" value="6"/>
</dbReference>
<dbReference type="GO" id="GO:0003918">
    <property type="term" value="F:DNA topoisomerase type II (double strand cut, ATP-hydrolyzing) activity"/>
    <property type="evidence" value="ECO:0007669"/>
    <property type="project" value="UniProtKB-EC"/>
</dbReference>
<dbReference type="InterPro" id="IPR046825">
    <property type="entry name" value="PDH_C"/>
</dbReference>
<gene>
    <name evidence="51" type="primary">gyrA</name>
    <name evidence="51" type="ORF">SPIL2461_LOCUS96</name>
</gene>
<feature type="coiled-coil region" evidence="44">
    <location>
        <begin position="2771"/>
        <end position="2798"/>
    </location>
</feature>
<evidence type="ECO:0000256" key="10">
    <source>
        <dbReference type="ARBA" id="ARBA00012906"/>
    </source>
</evidence>
<evidence type="ECO:0000256" key="33">
    <source>
        <dbReference type="ARBA" id="ARBA00023235"/>
    </source>
</evidence>
<evidence type="ECO:0000256" key="26">
    <source>
        <dbReference type="ARBA" id="ARBA00022989"/>
    </source>
</evidence>
<dbReference type="NCBIfam" id="TIGR01063">
    <property type="entry name" value="gyrA"/>
    <property type="match status" value="1"/>
</dbReference>
<evidence type="ECO:0000256" key="34">
    <source>
        <dbReference type="ARBA" id="ARBA00023274"/>
    </source>
</evidence>
<comment type="catalytic activity">
    <reaction evidence="39">
        <text>4-(phosphooxy)-L-threonine + 2-oxoglutarate = (R)-3-hydroxy-2-oxo-4-phosphooxybutanoate + L-glutamate</text>
        <dbReference type="Rhea" id="RHEA:16573"/>
        <dbReference type="ChEBI" id="CHEBI:16810"/>
        <dbReference type="ChEBI" id="CHEBI:29985"/>
        <dbReference type="ChEBI" id="CHEBI:58452"/>
        <dbReference type="ChEBI" id="CHEBI:58538"/>
        <dbReference type="EC" id="2.6.1.52"/>
    </reaction>
</comment>
<evidence type="ECO:0000256" key="23">
    <source>
        <dbReference type="ARBA" id="ARBA00022884"/>
    </source>
</evidence>
<evidence type="ECO:0000256" key="39">
    <source>
        <dbReference type="ARBA" id="ARBA00047630"/>
    </source>
</evidence>
<dbReference type="InterPro" id="IPR022278">
    <property type="entry name" value="Pser_aminoTfrase"/>
</dbReference>
<evidence type="ECO:0000256" key="12">
    <source>
        <dbReference type="ARBA" id="ARBA00016891"/>
    </source>
</evidence>
<evidence type="ECO:0000256" key="2">
    <source>
        <dbReference type="ARBA" id="ARBA00001933"/>
    </source>
</evidence>
<dbReference type="GO" id="GO:0005886">
    <property type="term" value="C:plasma membrane"/>
    <property type="evidence" value="ECO:0007669"/>
    <property type="project" value="InterPro"/>
</dbReference>
<evidence type="ECO:0000256" key="22">
    <source>
        <dbReference type="ARBA" id="ARBA00022840"/>
    </source>
</evidence>
<evidence type="ECO:0000256" key="40">
    <source>
        <dbReference type="ARBA" id="ARBA00048478"/>
    </source>
</evidence>
<dbReference type="Pfam" id="PF00521">
    <property type="entry name" value="DNA_topoisoIV"/>
    <property type="match status" value="1"/>
</dbReference>
<dbReference type="EC" id="2.7.4.25" evidence="10"/>
<comment type="similarity">
    <text evidence="7">Belongs to the cytidylate kinase family. Type 1 subfamily.</text>
</comment>
<dbReference type="GO" id="GO:0004648">
    <property type="term" value="F:O-phospho-L-serine:2-oxoglutarate aminotransferase activity"/>
    <property type="evidence" value="ECO:0007669"/>
    <property type="project" value="UniProtKB-EC"/>
</dbReference>
<evidence type="ECO:0000256" key="45">
    <source>
        <dbReference type="SAM" id="Phobius"/>
    </source>
</evidence>
<evidence type="ECO:0000256" key="15">
    <source>
        <dbReference type="ARBA" id="ARBA00022576"/>
    </source>
</evidence>
<dbReference type="NCBIfam" id="NF003764">
    <property type="entry name" value="PRK05355.1"/>
    <property type="match status" value="1"/>
</dbReference>
<keyword evidence="21" id="KW-0418">Kinase</keyword>
<evidence type="ECO:0000256" key="3">
    <source>
        <dbReference type="ARBA" id="ARBA00005067"/>
    </source>
</evidence>
<dbReference type="GO" id="GO:0030170">
    <property type="term" value="F:pyridoxal phosphate binding"/>
    <property type="evidence" value="ECO:0007669"/>
    <property type="project" value="InterPro"/>
</dbReference>
<keyword evidence="52" id="KW-1185">Reference proteome</keyword>
<dbReference type="InterPro" id="IPR015421">
    <property type="entry name" value="PyrdxlP-dep_Trfase_major"/>
</dbReference>
<dbReference type="SUPFAM" id="SSF47781">
    <property type="entry name" value="RuvA domain 2-like"/>
    <property type="match status" value="1"/>
</dbReference>
<evidence type="ECO:0000256" key="20">
    <source>
        <dbReference type="ARBA" id="ARBA00022741"/>
    </source>
</evidence>
<keyword evidence="25" id="KW-0689">Ribosomal protein</keyword>
<dbReference type="GO" id="GO:0070403">
    <property type="term" value="F:NAD+ binding"/>
    <property type="evidence" value="ECO:0007669"/>
    <property type="project" value="InterPro"/>
</dbReference>
<dbReference type="UniPathway" id="UPA00135">
    <property type="reaction ID" value="UER00197"/>
</dbReference>
<evidence type="ECO:0000256" key="13">
    <source>
        <dbReference type="ARBA" id="ARBA00022475"/>
    </source>
</evidence>
<evidence type="ECO:0000256" key="24">
    <source>
        <dbReference type="ARBA" id="ARBA00022898"/>
    </source>
</evidence>
<comment type="catalytic activity">
    <reaction evidence="40">
        <text>CMP + ATP = CDP + ADP</text>
        <dbReference type="Rhea" id="RHEA:11600"/>
        <dbReference type="ChEBI" id="CHEBI:30616"/>
        <dbReference type="ChEBI" id="CHEBI:58069"/>
        <dbReference type="ChEBI" id="CHEBI:60377"/>
        <dbReference type="ChEBI" id="CHEBI:456216"/>
        <dbReference type="EC" id="2.7.4.25"/>
    </reaction>
</comment>
<dbReference type="GO" id="GO:0036431">
    <property type="term" value="F:dCMP kinase activity"/>
    <property type="evidence" value="ECO:0007669"/>
    <property type="project" value="InterPro"/>
</dbReference>
<dbReference type="InterPro" id="IPR015424">
    <property type="entry name" value="PyrdxlP-dep_Trfase"/>
</dbReference>
<keyword evidence="26 45" id="KW-1133">Transmembrane helix</keyword>
<dbReference type="CDD" id="cd05691">
    <property type="entry name" value="S1_RPS1_repeat_ec6"/>
    <property type="match status" value="1"/>
</dbReference>
<feature type="domain" description="S1 motif" evidence="46">
    <location>
        <begin position="2283"/>
        <end position="2351"/>
    </location>
</feature>
<dbReference type="Gene3D" id="3.30.70.260">
    <property type="match status" value="1"/>
</dbReference>
<dbReference type="InterPro" id="IPR045865">
    <property type="entry name" value="ACT-like_dom_sf"/>
</dbReference>
<feature type="domain" description="S1 motif" evidence="46">
    <location>
        <begin position="2368"/>
        <end position="2438"/>
    </location>
</feature>
<feature type="domain" description="S1 motif" evidence="46">
    <location>
        <begin position="2542"/>
        <end position="2611"/>
    </location>
</feature>
<dbReference type="HAMAP" id="MF_01897">
    <property type="entry name" value="GyrA"/>
    <property type="match status" value="1"/>
</dbReference>
<dbReference type="Pfam" id="PF00155">
    <property type="entry name" value="Aminotran_1_2"/>
    <property type="match status" value="1"/>
</dbReference>
<dbReference type="InterPro" id="IPR012340">
    <property type="entry name" value="NA-bd_OB-fold"/>
</dbReference>
<evidence type="ECO:0000256" key="21">
    <source>
        <dbReference type="ARBA" id="ARBA00022777"/>
    </source>
</evidence>
<dbReference type="Gene3D" id="3.40.640.10">
    <property type="entry name" value="Type I PLP-dependent aspartate aminotransferase-like (Major domain)"/>
    <property type="match status" value="2"/>
</dbReference>
<dbReference type="EMBL" id="CAJNIZ010000001">
    <property type="protein sequence ID" value="CAE7149197.1"/>
    <property type="molecule type" value="Genomic_DNA"/>
</dbReference>
<keyword evidence="29 43" id="KW-0799">Topoisomerase</keyword>
<dbReference type="NCBIfam" id="TIGR00426">
    <property type="entry name" value="competence protein ComEA helix-hairpin-helix repeat region"/>
    <property type="match status" value="1"/>
</dbReference>
<keyword evidence="19" id="KW-0677">Repeat</keyword>
<dbReference type="GO" id="GO:0004664">
    <property type="term" value="F:prephenate dehydratase activity"/>
    <property type="evidence" value="ECO:0007669"/>
    <property type="project" value="InterPro"/>
</dbReference>
<dbReference type="NCBIfam" id="NF008865">
    <property type="entry name" value="PRK11898.1"/>
    <property type="match status" value="1"/>
</dbReference>
<dbReference type="GO" id="GO:0003723">
    <property type="term" value="F:RNA binding"/>
    <property type="evidence" value="ECO:0007669"/>
    <property type="project" value="UniProtKB-KW"/>
</dbReference>
<evidence type="ECO:0000313" key="51">
    <source>
        <dbReference type="EMBL" id="CAE7149197.1"/>
    </source>
</evidence>
<keyword evidence="28" id="KW-0520">NAD</keyword>
<evidence type="ECO:0000259" key="48">
    <source>
        <dbReference type="PROSITE" id="PS51176"/>
    </source>
</evidence>
<dbReference type="FunFam" id="3.90.1150.10:FF:000006">
    <property type="entry name" value="Phosphoserine aminotransferase"/>
    <property type="match status" value="1"/>
</dbReference>
<dbReference type="CDD" id="cd02020">
    <property type="entry name" value="CMPK"/>
    <property type="match status" value="1"/>
</dbReference>
<evidence type="ECO:0000256" key="31">
    <source>
        <dbReference type="ARBA" id="ARBA00023136"/>
    </source>
</evidence>
<dbReference type="NCBIfam" id="NF004952">
    <property type="entry name" value="PRK06299.1-2"/>
    <property type="match status" value="1"/>
</dbReference>
<dbReference type="FunFam" id="2.40.50.140:FF:000018">
    <property type="entry name" value="30S ribosomal protein S1"/>
    <property type="match status" value="1"/>
</dbReference>
<dbReference type="PROSITE" id="PS51671">
    <property type="entry name" value="ACT"/>
    <property type="match status" value="1"/>
</dbReference>
<dbReference type="Pfam" id="PF00266">
    <property type="entry name" value="Aminotran_5"/>
    <property type="match status" value="1"/>
</dbReference>
<dbReference type="InterPro" id="IPR003099">
    <property type="entry name" value="Prephen_DH"/>
</dbReference>
<dbReference type="InterPro" id="IPR003029">
    <property type="entry name" value="S1_domain"/>
</dbReference>
<dbReference type="Gene3D" id="2.120.10.90">
    <property type="entry name" value="DNA gyrase/topoisomerase IV, subunit A, C-terminal"/>
    <property type="match status" value="1"/>
</dbReference>
<dbReference type="Gene3D" id="3.30.1360.40">
    <property type="match status" value="1"/>
</dbReference>
<evidence type="ECO:0000256" key="25">
    <source>
        <dbReference type="ARBA" id="ARBA00022980"/>
    </source>
</evidence>
<dbReference type="InterPro" id="IPR035516">
    <property type="entry name" value="Gyrase/topoIV_suA_C"/>
</dbReference>
<comment type="catalytic activity">
    <reaction evidence="41">
        <text>O-phospho-L-serine + 2-oxoglutarate = 3-phosphooxypyruvate + L-glutamate</text>
        <dbReference type="Rhea" id="RHEA:14329"/>
        <dbReference type="ChEBI" id="CHEBI:16810"/>
        <dbReference type="ChEBI" id="CHEBI:18110"/>
        <dbReference type="ChEBI" id="CHEBI:29985"/>
        <dbReference type="ChEBI" id="CHEBI:57524"/>
        <dbReference type="EC" id="2.6.1.52"/>
    </reaction>
</comment>
<dbReference type="GO" id="GO:0003677">
    <property type="term" value="F:DNA binding"/>
    <property type="evidence" value="ECO:0007669"/>
    <property type="project" value="UniProtKB-UniRule"/>
</dbReference>
<dbReference type="Pfam" id="PF20463">
    <property type="entry name" value="PDH_C"/>
    <property type="match status" value="1"/>
</dbReference>
<feature type="domain" description="Prephenate dehydratase" evidence="47">
    <location>
        <begin position="1194"/>
        <end position="1369"/>
    </location>
</feature>
<name>A0A812IKU5_SYMPI</name>
<dbReference type="Pfam" id="PF03989">
    <property type="entry name" value="DNA_gyraseA_C"/>
    <property type="match status" value="6"/>
</dbReference>
<protein>
    <recommendedName>
        <fullName evidence="12">Prephenate dehydrogenase</fullName>
        <ecNumber evidence="8">1.3.1.12</ecNumber>
        <ecNumber evidence="11">2.6.1.52</ecNumber>
        <ecNumber evidence="10">2.7.4.25</ecNumber>
        <ecNumber evidence="9">5.6.2.2</ecNumber>
    </recommendedName>
    <alternativeName>
        <fullName evidence="37">30S ribosomal protein S1</fullName>
    </alternativeName>
    <alternativeName>
        <fullName evidence="36">Small ribosomal subunit protein bS1</fullName>
    </alternativeName>
</protein>
<dbReference type="PROSITE" id="PS51176">
    <property type="entry name" value="PDH_ADH"/>
    <property type="match status" value="1"/>
</dbReference>
<dbReference type="SUPFAM" id="SSF51735">
    <property type="entry name" value="NAD(P)-binding Rossmann-fold domains"/>
    <property type="match status" value="1"/>
</dbReference>
<dbReference type="EC" id="1.3.1.12" evidence="8"/>
<reference evidence="51" key="1">
    <citation type="submission" date="2021-02" db="EMBL/GenBank/DDBJ databases">
        <authorList>
            <person name="Dougan E. K."/>
            <person name="Rhodes N."/>
            <person name="Thang M."/>
            <person name="Chan C."/>
        </authorList>
    </citation>
    <scope>NUCLEOTIDE SEQUENCE</scope>
</reference>
<sequence>MSVIVGRALPDVRDGLKPVHKRVLFAMSELNNTYNRPYVKSARVVGEVIGKYHPHGDSAVYETAVRMAQDFSMRYLLVDGQGNFGSIDGDPPAAMRYTEIRMSKMASELLADLDKDTVDFVPNYDETLTMPVVLPTRVPNLLVNGSSGIAVGMATNIPPHNLTEVINATLVLLDDSATSIDDLMQHITGPDFPTAGIINGRAGIVQAYRTGRGRIYVRARAEVVELKNGRDRIIIHEIPYQLNKSRLIEKIAELVKDKKIEGITELRDESDKDGLRVVIEIRRGDSGEVVLNNLYTQTQLQQVFGINCVALVDGQPKLLNLKQMLEAFLQHRQEVVTRRTLYLLRRARQRGHILEGQAVALANIDDVIELIKSSASAADARVALMERRWVAEALFDLLAEVGSDACRPDGLSEDFGFTDNLYRLTEEQAQAILEIRLHRLTAMEQDKLMADYKGVLDEIADLMDILGSHERLLSVIRDELNEIKKNYGDERRTEIVATQQDLSVEDLINEEELVVTISHQGYGKTQPLDVYQAQRRGGVGKAATSVKDEDFVEHLVIANSHDQLLCFSDVGKVYWLKAFQIPQGSRGAKGRPMINILPLAAEERITAIMPVKEYASDHFVFMATANGTVKKTPLEQFSRPRPSGLIALDLEEGNTLVGVAITNGSSDVMLCSSAGKAVRFKESDVRAMGRTAKGVRGIRLQSGQRVISLIIPAEGGTVLTASENGYGKRTPIEEYPVKGRGGQGVIAMQTSDRNGAMVGAVQVFPGDELMLISNMGTLVRTAADQVSELGRNTQGVRLINVKDGELLNSVERIAEAVVHEADAAAEAALNAASSGDSETDTAEMLDFQGSGMSVMEMSHRSKEFVAVAAKAEADFRSLLGVSDDYHVLFLQGGATTQFAAIPLNLTASGDVVDYIDTGSWSAKAIKEAGKYCLVNVAASSKSGHYSYIPEVDTWRLSDNASYLHLCSNETIGGVQFKEFPKVSAPLVADMSSDFLSRPVDVEQFALIYGGAQKNLGPAGLTMVVVRKDLCGQARHETPGTLDYAVQADADSMSNTPPTYAWYLAGLVFEWLKQQGGLDAIAATNQRKADKLYAVIDNSNFYQSPVQPDVRSTMNVPFTMPDEALDAQFVSGALDRGMSGLKGHRSVGGMRASIYNAVPEDAVDALITYMHEFENEHGLFREVISCCLNLELPLTVAYFGPEGTYTEAATIKQFGHFATTKPLASIDEVFREVESQAAHYGVVPVENSTEGMVNHTLDCFMGSKVKICAEVELAIHHALLRGEDAEGEITEIRSHAQSLAQCRGWLDRNYPGIPRIAVASNAEAAKQALTHPHIAAIAGEIAADRYGLRVLSARIEDQPDNKTRFIVLGQEDVGPSGKDKSSLLVSVRNEPGALLRVLEPFERFGISLTRIETRPARSGDWSYVFFIDFDGHQSDPQAKQVIEAIKAVAFEVRSLGLRPYQPGKPIDELARELGLDSIIKLASNENPRGPGELVQQAIQRETATLSRYPDGNGYVLKQALVKHTGVRSGQITLGNGSNDVLDLIARVTVEPGCQAVISEHSFVVYRLAVTIAGGGLIEVPAKDFGTDLEAMAAAITPQTTVVFVANPNNPTGTWVTHNAFKAFLDSVPEHVWVVLDEAYLEYADHPEYPDALALLQAHPNLIVTRTFSKIHGLAALRVGYGLSSEAFADLLNRARQPFNVGSIGLAAAAAALEDQEFVSVSVDLNSYLKRSSVYTSASKQASEWLCGSLGAAWRAASFARHIVGVETNPVAAKLALELGLVDEICANVPPDAELIAICTPSDRVAEQVKALASLRVPMFDVGSVKAPIIEALLAGGGVSPNFVPSHPIAGSDRSGPQAADAHLFAGATTVLTPLVSTDNNALQRVESAWRACGSEVTRLSPQAHDEMLAVTSHLPHLLAYVFMQQVDPDQLAYSGGGFRDFTRIAAANPELWWRILCMNRQQVLDAAADFTAHLQSFTEALEKNDEVTGLAALRAAAERRGKGTLARLVADTLGWHLLDSGALYRIVGAMSVRRGIDLADETSVAELAGALHISFADDRVKVEDLDLTDEIRTEDAGENASKVAHLPAVRAAVFDLQRSFRQAPGLVADGRDMGTVVFTDAALKIFLDASAEVRAERSIVTGTVVDIDADWVVVHAGDQVKVAMEVVDDGWGETRLSREKARRAESWMHLEAAHEGNEVVTGIINGKVKGGFTVDINDIRAFLPGSLVDIRPLRETAHLEGKPLEFKVIKLDQKRNNVVVSRRAVLEEENSHEREALLGSLQEGQDVKGIVKNLTDYGAFVDLGGVDGLLHITDMAWKRIRHPSEMVNVGDEVDVRILKFDREKNRVSLGMKQLGDDPWINIIRRYPEGSRVLATVTNLTDYGCFAEIEEGVEGLVHVSEMDWTNKNIHPSKVVSVGDQCEVMVLDIDEDRRRISLGVKQCRPNPWEEFSLSHAKGDRISGNIKSITDFGIFIGLDGGIDGLVHLSDISWNETGETAVRRYSKGEEIETLILSVDPERERISLGIKQLDQDPFSDYTAVNDRGTIVNGTIIEVEPKEAVIELAEEVTGVLKASEISIDRVEDARNVLNVGDPIEVKIISVDRKNRTIGLSIKAKDIEEERTAVREHQRSETERPGAATLGDLIKVLLLMTEESMTKSELIERIVAAQVQQSGSLLSSKDVELAVKTMIEQMSLTLELRDRVNSALHAELEQRKMHDGVGDQQVLDSFNQSNDPMSLTFAVWETPFKLSMFWWMLAAFLIGLTFGLSNALWMNVKARMQARKLKQSLAQAESELERLRSLTVQPQQAVIKDYYQGLNFLLGDRPELGVDRFIDGMEVSDQTIDVHLAMAGVVRRRGEVDKAIRIHQNLLASPVLNQINKQLVEMELARDYHTAGLFDRSENLLQQIAQRKGSQELPALELLLDLFEQEREWQQGIDISTKLLKTKPELRTRVAHFYCELAELSLEAGDVRKALALAGKAESLAPAEARSHWLLAKVEYARKHYKPVLRHIQKAVELAPELVGHYVEVYRAACESMGRDDEFERFVRHSLRLYPDPLLLQDLINFRRKNGRELGADELIEEITRAPSFGHLPLLMELGQRKPEAEDIRLTVAQIVNSQVSFALPQGSINVNTASAEVLAEMLDGIGVARAQAIVEYREKFGDFLSVDDLLDVRGVGPAVIEVNKDKIAFVD</sequence>
<keyword evidence="13" id="KW-1003">Cell membrane</keyword>
<keyword evidence="23" id="KW-0694">RNA-binding</keyword>
<dbReference type="InterPro" id="IPR046826">
    <property type="entry name" value="PDH_N"/>
</dbReference>
<dbReference type="Pfam" id="PF00575">
    <property type="entry name" value="S1"/>
    <property type="match status" value="5"/>
</dbReference>
<dbReference type="Gene3D" id="1.10.3660.10">
    <property type="entry name" value="6-phosphogluconate dehydrogenase C-terminal like domain"/>
    <property type="match status" value="1"/>
</dbReference>
<keyword evidence="31 45" id="KW-0472">Membrane</keyword>
<evidence type="ECO:0000256" key="18">
    <source>
        <dbReference type="ARBA" id="ARBA00022692"/>
    </source>
</evidence>
<dbReference type="InterPro" id="IPR011990">
    <property type="entry name" value="TPR-like_helical_dom_sf"/>
</dbReference>
<dbReference type="GO" id="GO:0005524">
    <property type="term" value="F:ATP binding"/>
    <property type="evidence" value="ECO:0007669"/>
    <property type="project" value="UniProtKB-KW"/>
</dbReference>
<evidence type="ECO:0000256" key="4">
    <source>
        <dbReference type="ARBA" id="ARBA00005099"/>
    </source>
</evidence>
<dbReference type="Gene3D" id="1.10.150.320">
    <property type="entry name" value="Photosystem II 12 kDa extrinsic protein"/>
    <property type="match status" value="1"/>
</dbReference>
<keyword evidence="33 43" id="KW-0413">Isomerase</keyword>
<dbReference type="SUPFAM" id="SSF52540">
    <property type="entry name" value="P-loop containing nucleoside triphosphate hydrolases"/>
    <property type="match status" value="1"/>
</dbReference>
<dbReference type="CDD" id="cd04905">
    <property type="entry name" value="ACT_CM-PDT"/>
    <property type="match status" value="1"/>
</dbReference>
<dbReference type="InterPro" id="IPR013758">
    <property type="entry name" value="Topo_IIA_A/C_ab"/>
</dbReference>
<keyword evidence="44" id="KW-0175">Coiled coil</keyword>
<dbReference type="CDD" id="cd05689">
    <property type="entry name" value="S1_RPS1_repeat_ec4"/>
    <property type="match status" value="1"/>
</dbReference>
<evidence type="ECO:0000256" key="38">
    <source>
        <dbReference type="ARBA" id="ARBA00047615"/>
    </source>
</evidence>
<dbReference type="SUPFAM" id="SSF48179">
    <property type="entry name" value="6-phosphogluconate dehydrogenase C-terminal domain-like"/>
    <property type="match status" value="1"/>
</dbReference>
<dbReference type="SUPFAM" id="SSF53383">
    <property type="entry name" value="PLP-dependent transferases"/>
    <property type="match status" value="2"/>
</dbReference>
<dbReference type="InterPro" id="IPR000110">
    <property type="entry name" value="Ribosomal_bS1"/>
</dbReference>
<dbReference type="Gene3D" id="3.90.1150.10">
    <property type="entry name" value="Aspartate Aminotransferase, domain 1"/>
    <property type="match status" value="1"/>
</dbReference>
<dbReference type="GO" id="GO:0006265">
    <property type="term" value="P:DNA topological change"/>
    <property type="evidence" value="ECO:0007669"/>
    <property type="project" value="UniProtKB-UniRule"/>
</dbReference>
<keyword evidence="35" id="KW-0718">Serine biosynthesis</keyword>
<evidence type="ECO:0000256" key="6">
    <source>
        <dbReference type="ARBA" id="ARBA00008263"/>
    </source>
</evidence>
<feature type="domain" description="S1 motif" evidence="46">
    <location>
        <begin position="2196"/>
        <end position="2262"/>
    </location>
</feature>
<dbReference type="Pfam" id="PF01842">
    <property type="entry name" value="ACT"/>
    <property type="match status" value="1"/>
</dbReference>
<evidence type="ECO:0000256" key="29">
    <source>
        <dbReference type="ARBA" id="ARBA00023029"/>
    </source>
</evidence>
<dbReference type="FunFam" id="2.120.10.90:FF:000004">
    <property type="entry name" value="DNA gyrase subunit A"/>
    <property type="match status" value="1"/>
</dbReference>
<dbReference type="FunFam" id="3.40.190.10:FF:000029">
    <property type="entry name" value="Chorismate mutase/Prephenate dehydratase"/>
    <property type="match status" value="1"/>
</dbReference>
<dbReference type="InterPro" id="IPR002205">
    <property type="entry name" value="Topo_IIA_dom_A"/>
</dbReference>
<dbReference type="InterPro" id="IPR011994">
    <property type="entry name" value="Cytidylate_kinase_dom"/>
</dbReference>
<feature type="domain" description="Topo IIA-type catalytic" evidence="50">
    <location>
        <begin position="9"/>
        <end position="507"/>
    </location>
</feature>
<evidence type="ECO:0000256" key="35">
    <source>
        <dbReference type="ARBA" id="ARBA00023299"/>
    </source>
</evidence>
<organism evidence="51 52">
    <name type="scientific">Symbiodinium pilosum</name>
    <name type="common">Dinoflagellate</name>
    <dbReference type="NCBI Taxonomy" id="2952"/>
    <lineage>
        <taxon>Eukaryota</taxon>
        <taxon>Sar</taxon>
        <taxon>Alveolata</taxon>
        <taxon>Dinophyceae</taxon>
        <taxon>Suessiales</taxon>
        <taxon>Symbiodiniaceae</taxon>
        <taxon>Symbiodinium</taxon>
    </lineage>
</organism>
<dbReference type="InterPro" id="IPR005743">
    <property type="entry name" value="GyrA"/>
</dbReference>
<feature type="active site" description="O-(5'-phospho-DNA)-tyrosine intermediate" evidence="43">
    <location>
        <position position="97"/>
    </location>
</feature>
<dbReference type="PRINTS" id="PR00681">
    <property type="entry name" value="RIBOSOMALS1"/>
</dbReference>
<keyword evidence="18 45" id="KW-0812">Transmembrane</keyword>
<dbReference type="GO" id="GO:0004665">
    <property type="term" value="F:prephenate dehydrogenase (NADP+) activity"/>
    <property type="evidence" value="ECO:0007669"/>
    <property type="project" value="InterPro"/>
</dbReference>
<dbReference type="GO" id="GO:0006412">
    <property type="term" value="P:translation"/>
    <property type="evidence" value="ECO:0007669"/>
    <property type="project" value="InterPro"/>
</dbReference>
<dbReference type="InterPro" id="IPR036291">
    <property type="entry name" value="NAD(P)-bd_dom_sf"/>
</dbReference>